<dbReference type="AlphaFoldDB" id="C5KVU0"/>
<dbReference type="EMBL" id="GG676704">
    <property type="protein sequence ID" value="EER11403.1"/>
    <property type="molecule type" value="Genomic_DNA"/>
</dbReference>
<evidence type="ECO:0000313" key="2">
    <source>
        <dbReference type="EMBL" id="EER11403.1"/>
    </source>
</evidence>
<feature type="signal peptide" evidence="1">
    <location>
        <begin position="1"/>
        <end position="18"/>
    </location>
</feature>
<dbReference type="InParanoid" id="C5KVU0"/>
<organism evidence="3">
    <name type="scientific">Perkinsus marinus (strain ATCC 50983 / TXsc)</name>
    <dbReference type="NCBI Taxonomy" id="423536"/>
    <lineage>
        <taxon>Eukaryota</taxon>
        <taxon>Sar</taxon>
        <taxon>Alveolata</taxon>
        <taxon>Perkinsozoa</taxon>
        <taxon>Perkinsea</taxon>
        <taxon>Perkinsida</taxon>
        <taxon>Perkinsidae</taxon>
        <taxon>Perkinsus</taxon>
    </lineage>
</organism>
<dbReference type="OrthoDB" id="10524733at2759"/>
<protein>
    <submittedName>
        <fullName evidence="2">Uncharacterized protein</fullName>
    </submittedName>
</protein>
<dbReference type="OMA" id="LACSAMC"/>
<evidence type="ECO:0000313" key="3">
    <source>
        <dbReference type="Proteomes" id="UP000007800"/>
    </source>
</evidence>
<proteinExistence type="predicted"/>
<dbReference type="GeneID" id="9046738"/>
<keyword evidence="1" id="KW-0732">Signal</keyword>
<dbReference type="RefSeq" id="XP_002779608.1">
    <property type="nucleotide sequence ID" value="XM_002779562.1"/>
</dbReference>
<accession>C5KVU0</accession>
<reference evidence="2 3" key="1">
    <citation type="submission" date="2008-07" db="EMBL/GenBank/DDBJ databases">
        <authorList>
            <person name="El-Sayed N."/>
            <person name="Caler E."/>
            <person name="Inman J."/>
            <person name="Amedeo P."/>
            <person name="Hass B."/>
            <person name="Wortman J."/>
        </authorList>
    </citation>
    <scope>NUCLEOTIDE SEQUENCE [LARGE SCALE GENOMIC DNA]</scope>
    <source>
        <strain evidence="3">ATCC 50983 / TXsc</strain>
    </source>
</reference>
<name>C5KVU0_PERM5</name>
<dbReference type="Proteomes" id="UP000007800">
    <property type="component" value="Unassembled WGS sequence"/>
</dbReference>
<gene>
    <name evidence="2" type="ORF">Pmar_PMAR017520</name>
</gene>
<evidence type="ECO:0000256" key="1">
    <source>
        <dbReference type="SAM" id="SignalP"/>
    </source>
</evidence>
<sequence>MLPLVVATLLACSAMCVADPLKGVEWLVAQGRHGYPVEYYVEPVIETRGGHFTVCESGPAVEPFERWLRYTAGYYGTSERPVANAFVHVIMGDSSQETFQVKVNSKDKESPCFSPTEVTSEAYYHKFLADLNEICTDNAFRMHKAGGPGILVGRYFGAIDHGQQTLELELDHGSLSAASTNGIQGALQFMGFGDAFVYASVKGHDSIRMMILRRNPPSDSEHRRIGRENLETWDHIKAPIGIFHTRIHRVRHG</sequence>
<keyword evidence="3" id="KW-1185">Reference proteome</keyword>
<feature type="chain" id="PRO_5002952872" evidence="1">
    <location>
        <begin position="19"/>
        <end position="253"/>
    </location>
</feature>